<dbReference type="PROSITE" id="PS01162">
    <property type="entry name" value="QOR_ZETA_CRYSTAL"/>
    <property type="match status" value="1"/>
</dbReference>
<dbReference type="Proteomes" id="UP001161405">
    <property type="component" value="Unassembled WGS sequence"/>
</dbReference>
<dbReference type="InterPro" id="IPR020843">
    <property type="entry name" value="ER"/>
</dbReference>
<keyword evidence="3" id="KW-1185">Reference proteome</keyword>
<reference evidence="2" key="1">
    <citation type="journal article" date="2014" name="Int. J. Syst. Evol. Microbiol.">
        <title>Complete genome of a new Firmicutes species belonging to the dominant human colonic microbiota ('Ruminococcus bicirculans') reveals two chromosomes and a selective capacity to utilize plant glucans.</title>
        <authorList>
            <consortium name="NISC Comparative Sequencing Program"/>
            <person name="Wegmann U."/>
            <person name="Louis P."/>
            <person name="Goesmann A."/>
            <person name="Henrissat B."/>
            <person name="Duncan S.H."/>
            <person name="Flint H.J."/>
        </authorList>
    </citation>
    <scope>NUCLEOTIDE SEQUENCE</scope>
    <source>
        <strain evidence="2">NBRC 107169</strain>
    </source>
</reference>
<dbReference type="RefSeq" id="WP_284361777.1">
    <property type="nucleotide sequence ID" value="NZ_BSNI01000001.1"/>
</dbReference>
<dbReference type="Pfam" id="PF08240">
    <property type="entry name" value="ADH_N"/>
    <property type="match status" value="1"/>
</dbReference>
<dbReference type="InterPro" id="IPR011032">
    <property type="entry name" value="GroES-like_sf"/>
</dbReference>
<evidence type="ECO:0000313" key="2">
    <source>
        <dbReference type="EMBL" id="GLQ16259.1"/>
    </source>
</evidence>
<reference evidence="2" key="2">
    <citation type="submission" date="2023-01" db="EMBL/GenBank/DDBJ databases">
        <title>Draft genome sequence of Maritalea porphyrae strain NBRC 107169.</title>
        <authorList>
            <person name="Sun Q."/>
            <person name="Mori K."/>
        </authorList>
    </citation>
    <scope>NUCLEOTIDE SEQUENCE</scope>
    <source>
        <strain evidence="2">NBRC 107169</strain>
    </source>
</reference>
<accession>A0ABQ5UPB4</accession>
<evidence type="ECO:0000313" key="3">
    <source>
        <dbReference type="Proteomes" id="UP001161405"/>
    </source>
</evidence>
<dbReference type="SUPFAM" id="SSF51735">
    <property type="entry name" value="NAD(P)-binding Rossmann-fold domains"/>
    <property type="match status" value="1"/>
</dbReference>
<name>A0ABQ5UPB4_9HYPH</name>
<dbReference type="SUPFAM" id="SSF50129">
    <property type="entry name" value="GroES-like"/>
    <property type="match status" value="1"/>
</dbReference>
<organism evidence="2 3">
    <name type="scientific">Maritalea porphyrae</name>
    <dbReference type="NCBI Taxonomy" id="880732"/>
    <lineage>
        <taxon>Bacteria</taxon>
        <taxon>Pseudomonadati</taxon>
        <taxon>Pseudomonadota</taxon>
        <taxon>Alphaproteobacteria</taxon>
        <taxon>Hyphomicrobiales</taxon>
        <taxon>Devosiaceae</taxon>
        <taxon>Maritalea</taxon>
    </lineage>
</organism>
<dbReference type="Pfam" id="PF13602">
    <property type="entry name" value="ADH_zinc_N_2"/>
    <property type="match status" value="1"/>
</dbReference>
<dbReference type="InterPro" id="IPR052733">
    <property type="entry name" value="Chloroplast_QOR"/>
</dbReference>
<dbReference type="CDD" id="cd08267">
    <property type="entry name" value="MDR1"/>
    <property type="match status" value="1"/>
</dbReference>
<dbReference type="PANTHER" id="PTHR44013:SF1">
    <property type="entry name" value="ZINC-TYPE ALCOHOL DEHYDROGENASE-LIKE PROTEIN C16A3.02C"/>
    <property type="match status" value="1"/>
</dbReference>
<dbReference type="InterPro" id="IPR036291">
    <property type="entry name" value="NAD(P)-bd_dom_sf"/>
</dbReference>
<dbReference type="SMART" id="SM00829">
    <property type="entry name" value="PKS_ER"/>
    <property type="match status" value="1"/>
</dbReference>
<dbReference type="Gene3D" id="3.40.50.720">
    <property type="entry name" value="NAD(P)-binding Rossmann-like Domain"/>
    <property type="match status" value="1"/>
</dbReference>
<proteinExistence type="predicted"/>
<evidence type="ECO:0000259" key="1">
    <source>
        <dbReference type="SMART" id="SM00829"/>
    </source>
</evidence>
<dbReference type="InterPro" id="IPR013154">
    <property type="entry name" value="ADH-like_N"/>
</dbReference>
<feature type="domain" description="Enoyl reductase (ER)" evidence="1">
    <location>
        <begin position="14"/>
        <end position="322"/>
    </location>
</feature>
<comment type="caution">
    <text evidence="2">The sequence shown here is derived from an EMBL/GenBank/DDBJ whole genome shotgun (WGS) entry which is preliminary data.</text>
</comment>
<sequence>MGDKMQAMTSREYGGPEIMKLEELDRPVPKDDQVLIKVAYTSVNPFEWHHLRGEPWLMRMANKALLKPHVHILGADVSGVVEAVGAKVTRFNPGDEVFGDIGFGAFAQYAVGAEKKLAHKPNDVSFQDVGVVGIAGLTALQAVRDWGEVKPGQKVLINGASGGVGTYAVQIAKVFGAEVTAVCSGKNAELVKGLGADHVIDYKKEDFTQNGKTYDVIIDLAASRSIKETKRAMAPVSRWVHVGFNFKNMILGGLFGRWLFSDSGKSLVLKIADVNVDDLTTLGDMLASGKIRSVIDRTYELKDTSIAVEYVETMRAKGKVAIEVN</sequence>
<gene>
    <name evidence="2" type="ORF">GCM10007879_05080</name>
</gene>
<dbReference type="PANTHER" id="PTHR44013">
    <property type="entry name" value="ZINC-TYPE ALCOHOL DEHYDROGENASE-LIKE PROTEIN C16A3.02C"/>
    <property type="match status" value="1"/>
</dbReference>
<dbReference type="Gene3D" id="3.90.180.10">
    <property type="entry name" value="Medium-chain alcohol dehydrogenases, catalytic domain"/>
    <property type="match status" value="1"/>
</dbReference>
<protein>
    <submittedName>
        <fullName evidence="2">NADPH:quinone reductase</fullName>
    </submittedName>
</protein>
<dbReference type="InterPro" id="IPR002364">
    <property type="entry name" value="Quin_OxRdtase/zeta-crystal_CS"/>
</dbReference>
<dbReference type="EMBL" id="BSNI01000001">
    <property type="protein sequence ID" value="GLQ16259.1"/>
    <property type="molecule type" value="Genomic_DNA"/>
</dbReference>